<evidence type="ECO:0000259" key="2">
    <source>
        <dbReference type="Pfam" id="PF10756"/>
    </source>
</evidence>
<dbReference type="InterPro" id="IPR019692">
    <property type="entry name" value="CFP-6_PH"/>
</dbReference>
<protein>
    <submittedName>
        <fullName evidence="3">PH domain-containing protein</fullName>
    </submittedName>
</protein>
<dbReference type="Pfam" id="PF10756">
    <property type="entry name" value="bPH_6"/>
    <property type="match status" value="1"/>
</dbReference>
<reference evidence="3 4" key="1">
    <citation type="submission" date="2023-10" db="EMBL/GenBank/DDBJ databases">
        <title>Characterization of rhizosphere-enriched actinobacteria from wheat plants lab-grown on chernevaya soil.</title>
        <authorList>
            <person name="Tikhonova E.N."/>
            <person name="Konopkin A."/>
            <person name="Kravchenko I.K."/>
        </authorList>
    </citation>
    <scope>NUCLEOTIDE SEQUENCE [LARGE SCALE GENOMIC DNA]</scope>
    <source>
        <strain evidence="3 4">RR29</strain>
    </source>
</reference>
<organism evidence="3 4">
    <name type="scientific">Streptomyces prunicolor</name>
    <dbReference type="NCBI Taxonomy" id="67348"/>
    <lineage>
        <taxon>Bacteria</taxon>
        <taxon>Bacillati</taxon>
        <taxon>Actinomycetota</taxon>
        <taxon>Actinomycetes</taxon>
        <taxon>Kitasatosporales</taxon>
        <taxon>Streptomycetaceae</taxon>
        <taxon>Streptomyces</taxon>
    </lineage>
</organism>
<comment type="caution">
    <text evidence="3">The sequence shown here is derived from an EMBL/GenBank/DDBJ whole genome shotgun (WGS) entry which is preliminary data.</text>
</comment>
<feature type="domain" description="Low molecular weight protein antigen 6 PH" evidence="2">
    <location>
        <begin position="67"/>
        <end position="139"/>
    </location>
</feature>
<sequence>MNDGIEREYRRHRGVPAASATLGAVAIFVVVTALNSLSSTGLTDWQVLILVLWLFIGARVVLEQWWARTFVTADGVTVRGPLRTRTWAWADVYGIWVEEVRRGSPRWQAYLYGGDGRRVRLHHLDELQVDAPADEAADLCATAVRLGLASFGTRPEVEERILRAARRRTAWQRALLADLVVVVAMFVLDGWMIFTDRPTHSYLLLLGVPLLCLPVFFLFLDRLGETFAARRSPDHA</sequence>
<keyword evidence="1" id="KW-0472">Membrane</keyword>
<evidence type="ECO:0000313" key="4">
    <source>
        <dbReference type="Proteomes" id="UP001187346"/>
    </source>
</evidence>
<keyword evidence="1" id="KW-0812">Transmembrane</keyword>
<keyword evidence="1" id="KW-1133">Transmembrane helix</keyword>
<proteinExistence type="predicted"/>
<evidence type="ECO:0000313" key="3">
    <source>
        <dbReference type="EMBL" id="MDV7214505.1"/>
    </source>
</evidence>
<dbReference type="EMBL" id="JAWMAJ010000002">
    <property type="protein sequence ID" value="MDV7214505.1"/>
    <property type="molecule type" value="Genomic_DNA"/>
</dbReference>
<gene>
    <name evidence="3" type="ORF">R5A26_00920</name>
</gene>
<keyword evidence="4" id="KW-1185">Reference proteome</keyword>
<accession>A0ABU4F5G2</accession>
<feature type="transmembrane region" description="Helical" evidence="1">
    <location>
        <begin position="200"/>
        <end position="220"/>
    </location>
</feature>
<name>A0ABU4F5G2_9ACTN</name>
<dbReference type="RefSeq" id="WP_317769661.1">
    <property type="nucleotide sequence ID" value="NZ_JAWMAJ010000002.1"/>
</dbReference>
<dbReference type="Proteomes" id="UP001187346">
    <property type="component" value="Unassembled WGS sequence"/>
</dbReference>
<evidence type="ECO:0000256" key="1">
    <source>
        <dbReference type="SAM" id="Phobius"/>
    </source>
</evidence>
<feature type="transmembrane region" description="Helical" evidence="1">
    <location>
        <begin position="175"/>
        <end position="194"/>
    </location>
</feature>
<feature type="transmembrane region" description="Helical" evidence="1">
    <location>
        <begin position="45"/>
        <end position="62"/>
    </location>
</feature>
<feature type="transmembrane region" description="Helical" evidence="1">
    <location>
        <begin position="15"/>
        <end position="33"/>
    </location>
</feature>